<dbReference type="AlphaFoldDB" id="A0A448ZKJ8"/>
<proteinExistence type="predicted"/>
<feature type="signal peptide" evidence="2">
    <location>
        <begin position="1"/>
        <end position="17"/>
    </location>
</feature>
<gene>
    <name evidence="3" type="ORF">PSNMU_V1.4_AUG-EV-PASAV3_0094820</name>
</gene>
<accession>A0A448ZKJ8</accession>
<keyword evidence="4" id="KW-1185">Reference proteome</keyword>
<evidence type="ECO:0000313" key="3">
    <source>
        <dbReference type="EMBL" id="VEU42559.1"/>
    </source>
</evidence>
<organism evidence="3 4">
    <name type="scientific">Pseudo-nitzschia multistriata</name>
    <dbReference type="NCBI Taxonomy" id="183589"/>
    <lineage>
        <taxon>Eukaryota</taxon>
        <taxon>Sar</taxon>
        <taxon>Stramenopiles</taxon>
        <taxon>Ochrophyta</taxon>
        <taxon>Bacillariophyta</taxon>
        <taxon>Bacillariophyceae</taxon>
        <taxon>Bacillariophycidae</taxon>
        <taxon>Bacillariales</taxon>
        <taxon>Bacillariaceae</taxon>
        <taxon>Pseudo-nitzschia</taxon>
    </lineage>
</organism>
<feature type="chain" id="PRO_5019087530" description="Tudor domain-containing protein" evidence="2">
    <location>
        <begin position="18"/>
        <end position="276"/>
    </location>
</feature>
<feature type="coiled-coil region" evidence="1">
    <location>
        <begin position="128"/>
        <end position="157"/>
    </location>
</feature>
<sequence length="276" mass="31252">METRILLLSLLLSAVVATRSVVEAKTTVSRIEFSSSAIKYKASERLLENDGQSAVEAFLSEHPQNDESVTNSIINDSGYDPYPDGTAVRYQDQDGTWMNGRIDTYNSDTKVYTVKWDEDNVLEDFSDLNKVDQLVANAEEQVQITNTEEQVTETNDDEVDEQFDWDDNEKLGQAPSSNGSPYRGSVPEDFDFGYTYQYDNLADYEPWPIGTVTLLEFSDGWYEGKITSFSLSEDKTNATYVVTWSDGTGDRFVNELEWMDLMVANAQHYEPWSIGT</sequence>
<keyword evidence="2" id="KW-0732">Signal</keyword>
<evidence type="ECO:0000256" key="1">
    <source>
        <dbReference type="SAM" id="Coils"/>
    </source>
</evidence>
<dbReference type="EMBL" id="CAACVS010000450">
    <property type="protein sequence ID" value="VEU42559.1"/>
    <property type="molecule type" value="Genomic_DNA"/>
</dbReference>
<evidence type="ECO:0000256" key="2">
    <source>
        <dbReference type="SAM" id="SignalP"/>
    </source>
</evidence>
<evidence type="ECO:0000313" key="4">
    <source>
        <dbReference type="Proteomes" id="UP000291116"/>
    </source>
</evidence>
<reference evidence="3 4" key="1">
    <citation type="submission" date="2019-01" db="EMBL/GenBank/DDBJ databases">
        <authorList>
            <person name="Ferrante I. M."/>
        </authorList>
    </citation>
    <scope>NUCLEOTIDE SEQUENCE [LARGE SCALE GENOMIC DNA]</scope>
    <source>
        <strain evidence="3 4">B856</strain>
    </source>
</reference>
<dbReference type="Proteomes" id="UP000291116">
    <property type="component" value="Unassembled WGS sequence"/>
</dbReference>
<name>A0A448ZKJ8_9STRA</name>
<evidence type="ECO:0008006" key="5">
    <source>
        <dbReference type="Google" id="ProtNLM"/>
    </source>
</evidence>
<protein>
    <recommendedName>
        <fullName evidence="5">Tudor domain-containing protein</fullName>
    </recommendedName>
</protein>
<keyword evidence="1" id="KW-0175">Coiled coil</keyword>